<dbReference type="RefSeq" id="WP_174947600.1">
    <property type="nucleotide sequence ID" value="NZ_CABVPY010000100.1"/>
</dbReference>
<keyword evidence="3 9" id="KW-0732">Signal</keyword>
<accession>A0A6P2SB05</accession>
<comment type="similarity">
    <text evidence="2">Belongs to the thioredoxin family. DsbA subfamily.</text>
</comment>
<dbReference type="AlphaFoldDB" id="A0A6P2SB05"/>
<dbReference type="CDD" id="cd03019">
    <property type="entry name" value="DsbA_DsbA"/>
    <property type="match status" value="1"/>
</dbReference>
<protein>
    <recommendedName>
        <fullName evidence="7">Thiol:disulfide interchange protein</fullName>
    </recommendedName>
</protein>
<evidence type="ECO:0000256" key="6">
    <source>
        <dbReference type="ARBA" id="ARBA00023284"/>
    </source>
</evidence>
<feature type="disulfide bond" description="Redox-active" evidence="8">
    <location>
        <begin position="57"/>
        <end position="60"/>
    </location>
</feature>
<gene>
    <name evidence="11" type="ORF">BLA6863_07515</name>
</gene>
<evidence type="ECO:0000259" key="10">
    <source>
        <dbReference type="PROSITE" id="PS51352"/>
    </source>
</evidence>
<name>A0A6P2SB05_BURL3</name>
<dbReference type="SUPFAM" id="SSF52833">
    <property type="entry name" value="Thioredoxin-like"/>
    <property type="match status" value="1"/>
</dbReference>
<evidence type="ECO:0000256" key="7">
    <source>
        <dbReference type="PIRNR" id="PIRNR001488"/>
    </source>
</evidence>
<dbReference type="GO" id="GO:0042597">
    <property type="term" value="C:periplasmic space"/>
    <property type="evidence" value="ECO:0007669"/>
    <property type="project" value="UniProtKB-SubCell"/>
</dbReference>
<comment type="subcellular location">
    <subcellularLocation>
        <location evidence="1 7">Periplasm</location>
    </subcellularLocation>
</comment>
<organism evidence="11 12">
    <name type="scientific">Burkholderia lata (strain ATCC 17760 / DSM 23089 / LMG 22485 / NCIMB 9086 / R18194 / 383)</name>
    <dbReference type="NCBI Taxonomy" id="482957"/>
    <lineage>
        <taxon>Bacteria</taxon>
        <taxon>Pseudomonadati</taxon>
        <taxon>Pseudomonadota</taxon>
        <taxon>Betaproteobacteria</taxon>
        <taxon>Burkholderiales</taxon>
        <taxon>Burkholderiaceae</taxon>
        <taxon>Burkholderia</taxon>
        <taxon>Burkholderia cepacia complex</taxon>
    </lineage>
</organism>
<dbReference type="InterPro" id="IPR050824">
    <property type="entry name" value="Thiol_disulfide_DsbA"/>
</dbReference>
<proteinExistence type="inferred from homology"/>
<evidence type="ECO:0000256" key="2">
    <source>
        <dbReference type="ARBA" id="ARBA00005791"/>
    </source>
</evidence>
<evidence type="ECO:0000256" key="8">
    <source>
        <dbReference type="PIRSR" id="PIRSR001488-1"/>
    </source>
</evidence>
<dbReference type="GO" id="GO:0016491">
    <property type="term" value="F:oxidoreductase activity"/>
    <property type="evidence" value="ECO:0007669"/>
    <property type="project" value="InterPro"/>
</dbReference>
<keyword evidence="4 7" id="KW-0574">Periplasm</keyword>
<dbReference type="Proteomes" id="UP000494170">
    <property type="component" value="Unassembled WGS sequence"/>
</dbReference>
<evidence type="ECO:0000256" key="3">
    <source>
        <dbReference type="ARBA" id="ARBA00022729"/>
    </source>
</evidence>
<dbReference type="InterPro" id="IPR013766">
    <property type="entry name" value="Thioredoxin_domain"/>
</dbReference>
<feature type="domain" description="Thioredoxin" evidence="10">
    <location>
        <begin position="5"/>
        <end position="201"/>
    </location>
</feature>
<dbReference type="Gene3D" id="3.40.30.10">
    <property type="entry name" value="Glutaredoxin"/>
    <property type="match status" value="1"/>
</dbReference>
<dbReference type="PROSITE" id="PS51352">
    <property type="entry name" value="THIOREDOXIN_2"/>
    <property type="match status" value="1"/>
</dbReference>
<evidence type="ECO:0000313" key="12">
    <source>
        <dbReference type="Proteomes" id="UP000494170"/>
    </source>
</evidence>
<reference evidence="11 12" key="1">
    <citation type="submission" date="2019-09" db="EMBL/GenBank/DDBJ databases">
        <authorList>
            <person name="Depoorter E."/>
        </authorList>
    </citation>
    <scope>NUCLEOTIDE SEQUENCE [LARGE SCALE GENOMIC DNA]</scope>
    <source>
        <strain evidence="11">LMG 6863</strain>
    </source>
</reference>
<evidence type="ECO:0000256" key="4">
    <source>
        <dbReference type="ARBA" id="ARBA00022764"/>
    </source>
</evidence>
<sequence length="204" mass="22760">MKRVLGFLTLAIVLVATCQNGNSAQTSRTTIRTLYAPRSVSVPAGKVEVVEFFHFGCRYCRLLEPALAAWRAKQGDRIVFRRVPVAPAPQLLPYAKLYHALVALRREALIPAVFDAIHTRGNLLLTKEQQKMFVSAHGVDPQRLDDALDSTATKRALQADRQEWEAYDVRAVPMLVVQGKFVPEPGATPDETVRMLDEVIARKP</sequence>
<evidence type="ECO:0000256" key="1">
    <source>
        <dbReference type="ARBA" id="ARBA00004418"/>
    </source>
</evidence>
<dbReference type="PANTHER" id="PTHR35891">
    <property type="entry name" value="THIOL:DISULFIDE INTERCHANGE PROTEIN DSBA"/>
    <property type="match status" value="1"/>
</dbReference>
<dbReference type="EMBL" id="CABVPY010000100">
    <property type="protein sequence ID" value="VWC47166.1"/>
    <property type="molecule type" value="Genomic_DNA"/>
</dbReference>
<feature type="chain" id="PRO_5026824426" description="Thiol:disulfide interchange protein" evidence="9">
    <location>
        <begin position="24"/>
        <end position="204"/>
    </location>
</feature>
<dbReference type="InterPro" id="IPR023205">
    <property type="entry name" value="DsbA/DsbL"/>
</dbReference>
<feature type="signal peptide" evidence="9">
    <location>
        <begin position="1"/>
        <end position="23"/>
    </location>
</feature>
<dbReference type="PANTHER" id="PTHR35891:SF3">
    <property type="entry name" value="THIOL:DISULFIDE INTERCHANGE PROTEIN DSBL"/>
    <property type="match status" value="1"/>
</dbReference>
<dbReference type="PIRSF" id="PIRSF001488">
    <property type="entry name" value="Tdi_protein"/>
    <property type="match status" value="1"/>
</dbReference>
<dbReference type="Pfam" id="PF01323">
    <property type="entry name" value="DSBA"/>
    <property type="match status" value="1"/>
</dbReference>
<dbReference type="InterPro" id="IPR001853">
    <property type="entry name" value="DSBA-like_thioredoxin_dom"/>
</dbReference>
<evidence type="ECO:0000256" key="9">
    <source>
        <dbReference type="SAM" id="SignalP"/>
    </source>
</evidence>
<evidence type="ECO:0000256" key="5">
    <source>
        <dbReference type="ARBA" id="ARBA00023157"/>
    </source>
</evidence>
<dbReference type="InterPro" id="IPR036249">
    <property type="entry name" value="Thioredoxin-like_sf"/>
</dbReference>
<keyword evidence="5 7" id="KW-1015">Disulfide bond</keyword>
<evidence type="ECO:0000313" key="11">
    <source>
        <dbReference type="EMBL" id="VWC47166.1"/>
    </source>
</evidence>
<keyword evidence="6" id="KW-0676">Redox-active center</keyword>